<keyword evidence="1" id="KW-0812">Transmembrane</keyword>
<dbReference type="OrthoDB" id="4689187at2"/>
<dbReference type="AlphaFoldDB" id="A0A1W9ZBU7"/>
<dbReference type="Proteomes" id="UP000192707">
    <property type="component" value="Unassembled WGS sequence"/>
</dbReference>
<gene>
    <name evidence="2" type="ORF">BST14_18610</name>
</gene>
<evidence type="ECO:0000256" key="1">
    <source>
        <dbReference type="SAM" id="Phobius"/>
    </source>
</evidence>
<protein>
    <submittedName>
        <fullName evidence="2">Uncharacterized protein</fullName>
    </submittedName>
</protein>
<evidence type="ECO:0000313" key="3">
    <source>
        <dbReference type="Proteomes" id="UP000192707"/>
    </source>
</evidence>
<evidence type="ECO:0000313" key="2">
    <source>
        <dbReference type="EMBL" id="ORA11423.1"/>
    </source>
</evidence>
<comment type="caution">
    <text evidence="2">The sequence shown here is derived from an EMBL/GenBank/DDBJ whole genome shotgun (WGS) entry which is preliminary data.</text>
</comment>
<dbReference type="EMBL" id="MVHG01000053">
    <property type="protein sequence ID" value="ORA11423.1"/>
    <property type="molecule type" value="Genomic_DNA"/>
</dbReference>
<proteinExistence type="predicted"/>
<reference evidence="2 3" key="1">
    <citation type="submission" date="2016-12" db="EMBL/GenBank/DDBJ databases">
        <title>The new phylogeny of genus Mycobacterium.</title>
        <authorList>
            <person name="Tortoli E."/>
            <person name="Trovato A."/>
            <person name="Cirillo D.M."/>
        </authorList>
    </citation>
    <scope>NUCLEOTIDE SEQUENCE [LARGE SCALE GENOMIC DNA]</scope>
    <source>
        <strain evidence="2 3">DSM 45069</strain>
    </source>
</reference>
<feature type="transmembrane region" description="Helical" evidence="1">
    <location>
        <begin position="35"/>
        <end position="55"/>
    </location>
</feature>
<keyword evidence="3" id="KW-1185">Reference proteome</keyword>
<feature type="transmembrane region" description="Helical" evidence="1">
    <location>
        <begin position="147"/>
        <end position="167"/>
    </location>
</feature>
<accession>A0A1W9ZBU7</accession>
<dbReference type="RefSeq" id="WP_083065844.1">
    <property type="nucleotide sequence ID" value="NZ_MVHG01000053.1"/>
</dbReference>
<keyword evidence="1" id="KW-1133">Transmembrane helix</keyword>
<name>A0A1W9ZBU7_MYCAI</name>
<feature type="transmembrane region" description="Helical" evidence="1">
    <location>
        <begin position="75"/>
        <end position="94"/>
    </location>
</feature>
<keyword evidence="1" id="KW-0472">Membrane</keyword>
<feature type="transmembrane region" description="Helical" evidence="1">
    <location>
        <begin position="173"/>
        <end position="195"/>
    </location>
</feature>
<sequence>MGAGFLLAQIIPPPGPYDAHTTARYFHDYLDLKRLGIICVIVAGTMMIPFGAAVADRLRRVEGVGTTAANTELGAAIASATLLMVFGPMVLVGLQRPDMPESTYQLINHATWMAWGGLWEPGALQAVATATAIFCDKSPSPVFPRWFGWYSLFMAFGSLMGSLIPFFTGGPFAWNGAVGFFVAAMVYFAWFAIMLTQLHLVCRRGSVQGPDLNPVVASDAPAKPATAEAMS</sequence>
<feature type="transmembrane region" description="Helical" evidence="1">
    <location>
        <begin position="114"/>
        <end position="135"/>
    </location>
</feature>
<organism evidence="2 3">
    <name type="scientific">Mycobacterium arosiense ATCC BAA-1401 = DSM 45069</name>
    <dbReference type="NCBI Taxonomy" id="1265311"/>
    <lineage>
        <taxon>Bacteria</taxon>
        <taxon>Bacillati</taxon>
        <taxon>Actinomycetota</taxon>
        <taxon>Actinomycetes</taxon>
        <taxon>Mycobacteriales</taxon>
        <taxon>Mycobacteriaceae</taxon>
        <taxon>Mycobacterium</taxon>
        <taxon>Mycobacterium avium complex (MAC)</taxon>
    </lineage>
</organism>